<evidence type="ECO:0000313" key="1">
    <source>
        <dbReference type="EMBL" id="MDB1124419.1"/>
    </source>
</evidence>
<dbReference type="CDD" id="cd16829">
    <property type="entry name" value="ChuX_HutX-like"/>
    <property type="match status" value="1"/>
</dbReference>
<dbReference type="Pfam" id="PF06228">
    <property type="entry name" value="ChuX_HutX"/>
    <property type="match status" value="1"/>
</dbReference>
<protein>
    <submittedName>
        <fullName evidence="1">Heme utilization cystosolic carrier protein HutX</fullName>
    </submittedName>
</protein>
<dbReference type="EMBL" id="JAQLOI010000001">
    <property type="protein sequence ID" value="MDB1124419.1"/>
    <property type="molecule type" value="Genomic_DNA"/>
</dbReference>
<proteinExistence type="predicted"/>
<reference evidence="1 2" key="1">
    <citation type="submission" date="2023-01" db="EMBL/GenBank/DDBJ databases">
        <title>Vibrio sp. KJ40-1 sp.nov, isolated from marine algae.</title>
        <authorList>
            <person name="Butt M."/>
            <person name="Kim J.M.J."/>
            <person name="Jeon C.O.C."/>
        </authorList>
    </citation>
    <scope>NUCLEOTIDE SEQUENCE [LARGE SCALE GENOMIC DNA]</scope>
    <source>
        <strain evidence="1 2">KJ40-1</strain>
    </source>
</reference>
<evidence type="ECO:0000313" key="2">
    <source>
        <dbReference type="Proteomes" id="UP001210678"/>
    </source>
</evidence>
<dbReference type="InterPro" id="IPR010413">
    <property type="entry name" value="HutX-like"/>
</dbReference>
<dbReference type="NCBIfam" id="TIGR04108">
    <property type="entry name" value="HutX"/>
    <property type="match status" value="1"/>
</dbReference>
<dbReference type="RefSeq" id="WP_272136879.1">
    <property type="nucleotide sequence ID" value="NZ_JAQLOI010000001.1"/>
</dbReference>
<organism evidence="1 2">
    <name type="scientific">Vibrio algarum</name>
    <dbReference type="NCBI Taxonomy" id="3020714"/>
    <lineage>
        <taxon>Bacteria</taxon>
        <taxon>Pseudomonadati</taxon>
        <taxon>Pseudomonadota</taxon>
        <taxon>Gammaproteobacteria</taxon>
        <taxon>Vibrionales</taxon>
        <taxon>Vibrionaceae</taxon>
        <taxon>Vibrio</taxon>
    </lineage>
</organism>
<dbReference type="InterPro" id="IPR053733">
    <property type="entry name" value="Heme_Transport_Util_sf"/>
</dbReference>
<name>A0ABT4YS81_9VIBR</name>
<comment type="caution">
    <text evidence="1">The sequence shown here is derived from an EMBL/GenBank/DDBJ whole genome shotgun (WGS) entry which is preliminary data.</text>
</comment>
<dbReference type="Proteomes" id="UP001210678">
    <property type="component" value="Unassembled WGS sequence"/>
</dbReference>
<dbReference type="PIRSF" id="PIRSF030840">
    <property type="entry name" value="DUF1008"/>
    <property type="match status" value="1"/>
</dbReference>
<sequence>MNVTYPIGQLKKTVQELNEQEPNISVSEMANRLERSEGEVTLALPSQYVSTYSGDKTQTILETLPTWGRVTTIIHSHGSIFEAKAPFPKGKVAHGYYNLMGRKDGELNGHLKIDLVTDVACVSKPFKGMESYFIGFYDQAGNCIFKVYLGRDKKRQIIAGQIELFNRLKKDLSNGK</sequence>
<keyword evidence="2" id="KW-1185">Reference proteome</keyword>
<dbReference type="SUPFAM" id="SSF144064">
    <property type="entry name" value="Heme iron utilization protein-like"/>
    <property type="match status" value="1"/>
</dbReference>
<gene>
    <name evidence="1" type="primary">hutX</name>
    <name evidence="1" type="ORF">PGX00_12445</name>
</gene>
<dbReference type="Gene3D" id="3.40.1570.10">
    <property type="entry name" value="HemS/ChuS/ChuX like domains"/>
    <property type="match status" value="1"/>
</dbReference>
<accession>A0ABT4YS81</accession>